<evidence type="ECO:0000259" key="3">
    <source>
        <dbReference type="PROSITE" id="PS50157"/>
    </source>
</evidence>
<dbReference type="Pfam" id="PF12511">
    <property type="entry name" value="DUF3716"/>
    <property type="match status" value="1"/>
</dbReference>
<reference evidence="4" key="2">
    <citation type="submission" date="2023-05" db="EMBL/GenBank/DDBJ databases">
        <authorList>
            <consortium name="Lawrence Berkeley National Laboratory"/>
            <person name="Steindorff A."/>
            <person name="Hensen N."/>
            <person name="Bonometti L."/>
            <person name="Westerberg I."/>
            <person name="Brannstrom I.O."/>
            <person name="Guillou S."/>
            <person name="Cros-Aarteil S."/>
            <person name="Calhoun S."/>
            <person name="Haridas S."/>
            <person name="Kuo A."/>
            <person name="Mondo S."/>
            <person name="Pangilinan J."/>
            <person name="Riley R."/>
            <person name="Labutti K."/>
            <person name="Andreopoulos B."/>
            <person name="Lipzen A."/>
            <person name="Chen C."/>
            <person name="Yanf M."/>
            <person name="Daum C."/>
            <person name="Ng V."/>
            <person name="Clum A."/>
            <person name="Ohm R."/>
            <person name="Martin F."/>
            <person name="Silar P."/>
            <person name="Natvig D."/>
            <person name="Lalanne C."/>
            <person name="Gautier V."/>
            <person name="Ament-Velasquez S.L."/>
            <person name="Kruys A."/>
            <person name="Hutchinson M.I."/>
            <person name="Powell A.J."/>
            <person name="Barry K."/>
            <person name="Miller A.N."/>
            <person name="Grigoriev I.V."/>
            <person name="Debuchy R."/>
            <person name="Gladieux P."/>
            <person name="Thoren M.H."/>
            <person name="Johannesson H."/>
        </authorList>
    </citation>
    <scope>NUCLEOTIDE SEQUENCE</scope>
    <source>
        <strain evidence="4">CBS 315.58</strain>
    </source>
</reference>
<dbReference type="EMBL" id="MU863925">
    <property type="protein sequence ID" value="KAK4199935.1"/>
    <property type="molecule type" value="Genomic_DNA"/>
</dbReference>
<name>A0AAN6XG16_9PEZI</name>
<accession>A0AAN6XG16</accession>
<evidence type="ECO:0000256" key="1">
    <source>
        <dbReference type="PROSITE-ProRule" id="PRU00042"/>
    </source>
</evidence>
<dbReference type="InterPro" id="IPR013087">
    <property type="entry name" value="Znf_C2H2_type"/>
</dbReference>
<keyword evidence="5" id="KW-1185">Reference proteome</keyword>
<dbReference type="SMART" id="SM00355">
    <property type="entry name" value="ZnF_C2H2"/>
    <property type="match status" value="2"/>
</dbReference>
<dbReference type="Proteomes" id="UP001303160">
    <property type="component" value="Unassembled WGS sequence"/>
</dbReference>
<evidence type="ECO:0000313" key="5">
    <source>
        <dbReference type="Proteomes" id="UP001303160"/>
    </source>
</evidence>
<dbReference type="PROSITE" id="PS00028">
    <property type="entry name" value="ZINC_FINGER_C2H2_1"/>
    <property type="match status" value="2"/>
</dbReference>
<keyword evidence="1" id="KW-0863">Zinc-finger</keyword>
<dbReference type="AlphaFoldDB" id="A0AAN6XG16"/>
<keyword evidence="1" id="KW-0479">Metal-binding</keyword>
<comment type="caution">
    <text evidence="4">The sequence shown here is derived from an EMBL/GenBank/DDBJ whole genome shotgun (WGS) entry which is preliminary data.</text>
</comment>
<evidence type="ECO:0000256" key="2">
    <source>
        <dbReference type="SAM" id="MobiDB-lite"/>
    </source>
</evidence>
<keyword evidence="1" id="KW-0862">Zinc</keyword>
<organism evidence="4 5">
    <name type="scientific">Triangularia verruculosa</name>
    <dbReference type="NCBI Taxonomy" id="2587418"/>
    <lineage>
        <taxon>Eukaryota</taxon>
        <taxon>Fungi</taxon>
        <taxon>Dikarya</taxon>
        <taxon>Ascomycota</taxon>
        <taxon>Pezizomycotina</taxon>
        <taxon>Sordariomycetes</taxon>
        <taxon>Sordariomycetidae</taxon>
        <taxon>Sordariales</taxon>
        <taxon>Podosporaceae</taxon>
        <taxon>Triangularia</taxon>
    </lineage>
</organism>
<proteinExistence type="predicted"/>
<feature type="region of interest" description="Disordered" evidence="2">
    <location>
        <begin position="417"/>
        <end position="452"/>
    </location>
</feature>
<sequence>GALIPETYRKSDDAQFPWICPVRSCRIMFESVTSLGTHFVNSHRATKLNDNLDGTLTDLGKYASQVNGKVGRKDGVSQPGVVVSRKRLSRQLYPLTDPTRYSKSQTSGPISITETTSSSSRLAIEYATPERPYNMWPDESRRLERMQGALLPEGYQQDFALPGRPWVCPIRSCRCLFTALSELDNHFKNRHRGSRLNDNLDGTFSLIPQTDNSNRLESLNCRDQPAIVVSRSQLHAAVDKHQASPPLIRLPLKPVTPCKGDPAALWVYICSCFNGIFIDPDIKMKPTIRHLLGLPRVRDLPHDVVSMDRLTDQQVAALLIQVTGQLVENRCSRCRRGDSPFGLCVHYVVAGVQHRTTESAKRPATCAGCLFSGVGGLCSIKILKEPEAQREIGAPEVGFLTDSPELLFDPTSHRRSRRLSLLQEEPVSDRRSPRVTATLPKTPKSQVKQKKVAGVLPRRILTAKPPPRFNLNSPVVSQPLPICNPGEIELERWEHRAGSGQVTSARGTNSMTLAYAGSHLSTSSNHELKQVTPNISVTAIRINSGTPHYFPAEENTTRICTVANGKLRVKVDDEDEYAIGAKGVFKIDAGLGCRVFNRCYEDVVLHVSGFSTL</sequence>
<dbReference type="GO" id="GO:0008270">
    <property type="term" value="F:zinc ion binding"/>
    <property type="evidence" value="ECO:0007669"/>
    <property type="project" value="UniProtKB-KW"/>
</dbReference>
<dbReference type="InterPro" id="IPR022190">
    <property type="entry name" value="DUF3716"/>
</dbReference>
<reference evidence="4" key="1">
    <citation type="journal article" date="2023" name="Mol. Phylogenet. Evol.">
        <title>Genome-scale phylogeny and comparative genomics of the fungal order Sordariales.</title>
        <authorList>
            <person name="Hensen N."/>
            <person name="Bonometti L."/>
            <person name="Westerberg I."/>
            <person name="Brannstrom I.O."/>
            <person name="Guillou S."/>
            <person name="Cros-Aarteil S."/>
            <person name="Calhoun S."/>
            <person name="Haridas S."/>
            <person name="Kuo A."/>
            <person name="Mondo S."/>
            <person name="Pangilinan J."/>
            <person name="Riley R."/>
            <person name="LaButti K."/>
            <person name="Andreopoulos B."/>
            <person name="Lipzen A."/>
            <person name="Chen C."/>
            <person name="Yan M."/>
            <person name="Daum C."/>
            <person name="Ng V."/>
            <person name="Clum A."/>
            <person name="Steindorff A."/>
            <person name="Ohm R.A."/>
            <person name="Martin F."/>
            <person name="Silar P."/>
            <person name="Natvig D.O."/>
            <person name="Lalanne C."/>
            <person name="Gautier V."/>
            <person name="Ament-Velasquez S.L."/>
            <person name="Kruys A."/>
            <person name="Hutchinson M.I."/>
            <person name="Powell A.J."/>
            <person name="Barry K."/>
            <person name="Miller A.N."/>
            <person name="Grigoriev I.V."/>
            <person name="Debuchy R."/>
            <person name="Gladieux P."/>
            <person name="Hiltunen Thoren M."/>
            <person name="Johannesson H."/>
        </authorList>
    </citation>
    <scope>NUCLEOTIDE SEQUENCE</scope>
    <source>
        <strain evidence="4">CBS 315.58</strain>
    </source>
</reference>
<dbReference type="PROSITE" id="PS50157">
    <property type="entry name" value="ZINC_FINGER_C2H2_2"/>
    <property type="match status" value="1"/>
</dbReference>
<feature type="non-terminal residue" evidence="4">
    <location>
        <position position="1"/>
    </location>
</feature>
<gene>
    <name evidence="4" type="ORF">QBC40DRAFT_174947</name>
</gene>
<protein>
    <recommendedName>
        <fullName evidence="3">C2H2-type domain-containing protein</fullName>
    </recommendedName>
</protein>
<evidence type="ECO:0000313" key="4">
    <source>
        <dbReference type="EMBL" id="KAK4199935.1"/>
    </source>
</evidence>
<feature type="domain" description="C2H2-type" evidence="3">
    <location>
        <begin position="166"/>
        <end position="196"/>
    </location>
</feature>